<organism evidence="2">
    <name type="scientific">marine sediment metagenome</name>
    <dbReference type="NCBI Taxonomy" id="412755"/>
    <lineage>
        <taxon>unclassified sequences</taxon>
        <taxon>metagenomes</taxon>
        <taxon>ecological metagenomes</taxon>
    </lineage>
</organism>
<reference evidence="2" key="1">
    <citation type="journal article" date="2014" name="Front. Microbiol.">
        <title>High frequency of phylogenetically diverse reductive dehalogenase-homologous genes in deep subseafloor sedimentary metagenomes.</title>
        <authorList>
            <person name="Kawai M."/>
            <person name="Futagami T."/>
            <person name="Toyoda A."/>
            <person name="Takaki Y."/>
            <person name="Nishi S."/>
            <person name="Hori S."/>
            <person name="Arai W."/>
            <person name="Tsubouchi T."/>
            <person name="Morono Y."/>
            <person name="Uchiyama I."/>
            <person name="Ito T."/>
            <person name="Fujiyama A."/>
            <person name="Inagaki F."/>
            <person name="Takami H."/>
        </authorList>
    </citation>
    <scope>NUCLEOTIDE SEQUENCE</scope>
    <source>
        <strain evidence="2">Expedition CK06-06</strain>
    </source>
</reference>
<evidence type="ECO:0000259" key="1">
    <source>
        <dbReference type="PROSITE" id="PS51186"/>
    </source>
</evidence>
<dbReference type="PROSITE" id="PS51186">
    <property type="entry name" value="GNAT"/>
    <property type="match status" value="1"/>
</dbReference>
<dbReference type="Gene3D" id="3.40.630.30">
    <property type="match status" value="1"/>
</dbReference>
<dbReference type="AlphaFoldDB" id="X0XI14"/>
<accession>X0XI14</accession>
<dbReference type="InterPro" id="IPR000182">
    <property type="entry name" value="GNAT_dom"/>
</dbReference>
<dbReference type="SUPFAM" id="SSF55729">
    <property type="entry name" value="Acyl-CoA N-acyltransferases (Nat)"/>
    <property type="match status" value="1"/>
</dbReference>
<comment type="caution">
    <text evidence="2">The sequence shown here is derived from an EMBL/GenBank/DDBJ whole genome shotgun (WGS) entry which is preliminary data.</text>
</comment>
<evidence type="ECO:0000313" key="2">
    <source>
        <dbReference type="EMBL" id="GAG42785.1"/>
    </source>
</evidence>
<gene>
    <name evidence="2" type="ORF">S01H1_83084</name>
</gene>
<proteinExistence type="predicted"/>
<dbReference type="InterPro" id="IPR016181">
    <property type="entry name" value="Acyl_CoA_acyltransferase"/>
</dbReference>
<dbReference type="EMBL" id="BARS01056411">
    <property type="protein sequence ID" value="GAG42785.1"/>
    <property type="molecule type" value="Genomic_DNA"/>
</dbReference>
<feature type="non-terminal residue" evidence="2">
    <location>
        <position position="1"/>
    </location>
</feature>
<dbReference type="GO" id="GO:0016747">
    <property type="term" value="F:acyltransferase activity, transferring groups other than amino-acyl groups"/>
    <property type="evidence" value="ECO:0007669"/>
    <property type="project" value="InterPro"/>
</dbReference>
<dbReference type="Pfam" id="PF00583">
    <property type="entry name" value="Acetyltransf_1"/>
    <property type="match status" value="1"/>
</dbReference>
<name>X0XI14_9ZZZZ</name>
<dbReference type="CDD" id="cd04301">
    <property type="entry name" value="NAT_SF"/>
    <property type="match status" value="1"/>
</dbReference>
<feature type="non-terminal residue" evidence="2">
    <location>
        <position position="177"/>
    </location>
</feature>
<sequence>ASLQDFVVHPVTQERWRDLETLFGERGAYSGCWCMWWRLKRSEFGGLTAGERKYCMKSIVESGEVPGLLAYANAQPVAWCSVAPRERFGSLERSRTLKRVDDQSVWSVVCFFIAEPFRGQGLMAELLRAAVAYAGSHGAKIVEGYPVEGGKMLPGGTKAYVGIVSAFRSAGFVEVLR</sequence>
<feature type="domain" description="N-acetyltransferase" evidence="1">
    <location>
        <begin position="6"/>
        <end position="177"/>
    </location>
</feature>
<protein>
    <recommendedName>
        <fullName evidence="1">N-acetyltransferase domain-containing protein</fullName>
    </recommendedName>
</protein>